<protein>
    <submittedName>
        <fullName evidence="7">L-2-hydroxyglutarate oxidase</fullName>
        <ecNumber evidence="7">1.1.3.-</ecNumber>
    </submittedName>
</protein>
<accession>A0A7C4MKU3</accession>
<keyword evidence="2" id="KW-0285">Flavoprotein</keyword>
<gene>
    <name evidence="7" type="primary">lhgO</name>
    <name evidence="7" type="ORF">ENS29_02980</name>
</gene>
<organism evidence="7">
    <name type="scientific">Desulfatirhabdium butyrativorans</name>
    <dbReference type="NCBI Taxonomy" id="340467"/>
    <lineage>
        <taxon>Bacteria</taxon>
        <taxon>Pseudomonadati</taxon>
        <taxon>Thermodesulfobacteriota</taxon>
        <taxon>Desulfobacteria</taxon>
        <taxon>Desulfobacterales</taxon>
        <taxon>Desulfatirhabdiaceae</taxon>
        <taxon>Desulfatirhabdium</taxon>
    </lineage>
</organism>
<evidence type="ECO:0000256" key="1">
    <source>
        <dbReference type="ARBA" id="ARBA00001974"/>
    </source>
</evidence>
<evidence type="ECO:0000259" key="6">
    <source>
        <dbReference type="Pfam" id="PF01266"/>
    </source>
</evidence>
<reference evidence="7" key="1">
    <citation type="journal article" date="2020" name="mSystems">
        <title>Genome- and Community-Level Interaction Insights into Carbon Utilization and Element Cycling Functions of Hydrothermarchaeota in Hydrothermal Sediment.</title>
        <authorList>
            <person name="Zhou Z."/>
            <person name="Liu Y."/>
            <person name="Xu W."/>
            <person name="Pan J."/>
            <person name="Luo Z.H."/>
            <person name="Li M."/>
        </authorList>
    </citation>
    <scope>NUCLEOTIDE SEQUENCE [LARGE SCALE GENOMIC DNA]</scope>
    <source>
        <strain evidence="7">SpSt-477</strain>
    </source>
</reference>
<dbReference type="Pfam" id="PF01266">
    <property type="entry name" value="DAO"/>
    <property type="match status" value="1"/>
</dbReference>
<dbReference type="SUPFAM" id="SSF51905">
    <property type="entry name" value="FAD/NAD(P)-binding domain"/>
    <property type="match status" value="1"/>
</dbReference>
<dbReference type="PANTHER" id="PTHR43104">
    <property type="entry name" value="L-2-HYDROXYGLUTARATE DEHYDROGENASE, MITOCHONDRIAL"/>
    <property type="match status" value="1"/>
</dbReference>
<dbReference type="AlphaFoldDB" id="A0A7C4MKU3"/>
<evidence type="ECO:0000256" key="3">
    <source>
        <dbReference type="ARBA" id="ARBA00022827"/>
    </source>
</evidence>
<dbReference type="InterPro" id="IPR036188">
    <property type="entry name" value="FAD/NAD-bd_sf"/>
</dbReference>
<dbReference type="EMBL" id="DSUH01000066">
    <property type="protein sequence ID" value="HGU31802.1"/>
    <property type="molecule type" value="Genomic_DNA"/>
</dbReference>
<comment type="cofactor">
    <cofactor evidence="1">
        <name>FAD</name>
        <dbReference type="ChEBI" id="CHEBI:57692"/>
    </cofactor>
</comment>
<dbReference type="InterPro" id="IPR006076">
    <property type="entry name" value="FAD-dep_OxRdtase"/>
</dbReference>
<comment type="caution">
    <text evidence="7">The sequence shown here is derived from an EMBL/GenBank/DDBJ whole genome shotgun (WGS) entry which is preliminary data.</text>
</comment>
<dbReference type="NCBIfam" id="NF008726">
    <property type="entry name" value="PRK11728.1"/>
    <property type="match status" value="1"/>
</dbReference>
<keyword evidence="4 7" id="KW-0560">Oxidoreductase</keyword>
<dbReference type="EC" id="1.1.3.-" evidence="7"/>
<evidence type="ECO:0000256" key="5">
    <source>
        <dbReference type="ARBA" id="ARBA00037941"/>
    </source>
</evidence>
<feature type="domain" description="FAD dependent oxidoreductase" evidence="6">
    <location>
        <begin position="8"/>
        <end position="395"/>
    </location>
</feature>
<keyword evidence="3" id="KW-0274">FAD</keyword>
<name>A0A7C4MKU3_9BACT</name>
<sequence>MKEKHTEILIVGAGIMGLTTARELTQRGCKDILVIDKEPEPGRHASGRNSGVLHAGIYYAPDSLKAQSCLNGNRLMKAYCREKGLPLLETGKVVVARSEAELTTLQTLYTRALANGARVSLISEKELARIEPNARTCRTALLSLDTAVVDPKQILNRLRCDLERTGKVQFRFQTKFLGVEGNHRIRTSGGSISYDRLINTAGSGCELVAQAFGLAFEYRMVPFKGIYYKLVPEKSHLVKGSIYPVPDIRNPFLGVHFTRNVHGDVYVGPTAIPAFGRENYGMISGIDAEAPRILVTDAALFFTNPKFRSVALTEPRKYFLPWFFKDAAALVHSLAPEDLISSPKVGIRPQLVNWKTRELVMDFIMVRDRNTLHVLNPISPAFTSSMDLAKTIADRIESDYSI</sequence>
<dbReference type="Gene3D" id="3.50.50.60">
    <property type="entry name" value="FAD/NAD(P)-binding domain"/>
    <property type="match status" value="1"/>
</dbReference>
<evidence type="ECO:0000313" key="7">
    <source>
        <dbReference type="EMBL" id="HGU31802.1"/>
    </source>
</evidence>
<dbReference type="GO" id="GO:0047545">
    <property type="term" value="F:(S)-2-hydroxyglutarate dehydrogenase activity"/>
    <property type="evidence" value="ECO:0007669"/>
    <property type="project" value="TreeGrafter"/>
</dbReference>
<proteinExistence type="inferred from homology"/>
<dbReference type="Gene3D" id="3.30.9.10">
    <property type="entry name" value="D-Amino Acid Oxidase, subunit A, domain 2"/>
    <property type="match status" value="1"/>
</dbReference>
<evidence type="ECO:0000256" key="4">
    <source>
        <dbReference type="ARBA" id="ARBA00023002"/>
    </source>
</evidence>
<comment type="similarity">
    <text evidence="5">Belongs to the L2HGDH family.</text>
</comment>
<evidence type="ECO:0000256" key="2">
    <source>
        <dbReference type="ARBA" id="ARBA00022630"/>
    </source>
</evidence>
<dbReference type="GO" id="GO:0005737">
    <property type="term" value="C:cytoplasm"/>
    <property type="evidence" value="ECO:0007669"/>
    <property type="project" value="TreeGrafter"/>
</dbReference>
<dbReference type="PANTHER" id="PTHR43104:SF2">
    <property type="entry name" value="L-2-HYDROXYGLUTARATE DEHYDROGENASE, MITOCHONDRIAL"/>
    <property type="match status" value="1"/>
</dbReference>